<dbReference type="OrthoDB" id="416454at2759"/>
<dbReference type="InterPro" id="IPR052560">
    <property type="entry name" value="RdDP_mobile_element"/>
</dbReference>
<dbReference type="EMBL" id="JANIIK010000035">
    <property type="protein sequence ID" value="KAJ3612729.1"/>
    <property type="molecule type" value="Genomic_DNA"/>
</dbReference>
<evidence type="ECO:0000313" key="3">
    <source>
        <dbReference type="Proteomes" id="UP001148018"/>
    </source>
</evidence>
<dbReference type="PROSITE" id="PS50878">
    <property type="entry name" value="RT_POL"/>
    <property type="match status" value="1"/>
</dbReference>
<name>A0A9Q0IVN1_9TELE</name>
<gene>
    <name evidence="2" type="ORF">NHX12_018987</name>
</gene>
<dbReference type="SUPFAM" id="SSF56672">
    <property type="entry name" value="DNA/RNA polymerases"/>
    <property type="match status" value="1"/>
</dbReference>
<evidence type="ECO:0000259" key="1">
    <source>
        <dbReference type="PROSITE" id="PS50878"/>
    </source>
</evidence>
<keyword evidence="3" id="KW-1185">Reference proteome</keyword>
<dbReference type="Proteomes" id="UP001148018">
    <property type="component" value="Unassembled WGS sequence"/>
</dbReference>
<dbReference type="CDD" id="cd01650">
    <property type="entry name" value="RT_nLTR_like"/>
    <property type="match status" value="1"/>
</dbReference>
<feature type="domain" description="Reverse transcriptase" evidence="1">
    <location>
        <begin position="37"/>
        <end position="282"/>
    </location>
</feature>
<dbReference type="InterPro" id="IPR043502">
    <property type="entry name" value="DNA/RNA_pol_sf"/>
</dbReference>
<accession>A0A9Q0IVN1</accession>
<dbReference type="PANTHER" id="PTHR36688:SF2">
    <property type="entry name" value="ENDONUCLEASE_EXONUCLEASE_PHOSPHATASE DOMAIN-CONTAINING PROTEIN"/>
    <property type="match status" value="1"/>
</dbReference>
<dbReference type="InterPro" id="IPR000477">
    <property type="entry name" value="RT_dom"/>
</dbReference>
<comment type="caution">
    <text evidence="2">The sequence shown here is derived from an EMBL/GenBank/DDBJ whole genome shotgun (WGS) entry which is preliminary data.</text>
</comment>
<evidence type="ECO:0000313" key="2">
    <source>
        <dbReference type="EMBL" id="KAJ3612729.1"/>
    </source>
</evidence>
<sequence length="342" mass="39052">MSKLKPGKSPGRDNIHPEFVIHQSTTTSGWLCAFYTSCYQRLKLPKTWRRASVIALPKPNKPAEDPKSYRPISLLCVPFKILERMIHSRIEPVVDSQLPREQAGFRRGRSTADQVTLLCQDIEDSFQDNEKAGVVYLDLTAAYDTVWHRGLHLKLLRTIPDRHMVKFIMETLSNRSFILQTSSGQCSRLRRRRTASRKYGYADDLAIMLSRPTWKAMEEGLNEDMGTLVAYLRRWRLQLSVGKSVAAAYHLSTREARRELEVRVDNKCLEVQQAPNYLGVRLDRTLSFKQHLEEVKAKVTSRVALIRRLAGTTWGASAKTLRISTQALVFSAADYCAPSSRE</sequence>
<reference evidence="2" key="1">
    <citation type="submission" date="2022-07" db="EMBL/GenBank/DDBJ databases">
        <title>Chromosome-level genome of Muraenolepis orangiensis.</title>
        <authorList>
            <person name="Kim J."/>
        </authorList>
    </citation>
    <scope>NUCLEOTIDE SEQUENCE</scope>
    <source>
        <strain evidence="2">KU_S4_2022</strain>
        <tissue evidence="2">Muscle</tissue>
    </source>
</reference>
<dbReference type="PANTHER" id="PTHR36688">
    <property type="entry name" value="ENDO/EXONUCLEASE/PHOSPHATASE DOMAIN-CONTAINING PROTEIN"/>
    <property type="match status" value="1"/>
</dbReference>
<dbReference type="Pfam" id="PF00078">
    <property type="entry name" value="RVT_1"/>
    <property type="match status" value="1"/>
</dbReference>
<protein>
    <recommendedName>
        <fullName evidence="1">Reverse transcriptase domain-containing protein</fullName>
    </recommendedName>
</protein>
<dbReference type="AlphaFoldDB" id="A0A9Q0IVN1"/>
<organism evidence="2 3">
    <name type="scientific">Muraenolepis orangiensis</name>
    <name type="common">Patagonian moray cod</name>
    <dbReference type="NCBI Taxonomy" id="630683"/>
    <lineage>
        <taxon>Eukaryota</taxon>
        <taxon>Metazoa</taxon>
        <taxon>Chordata</taxon>
        <taxon>Craniata</taxon>
        <taxon>Vertebrata</taxon>
        <taxon>Euteleostomi</taxon>
        <taxon>Actinopterygii</taxon>
        <taxon>Neopterygii</taxon>
        <taxon>Teleostei</taxon>
        <taxon>Neoteleostei</taxon>
        <taxon>Acanthomorphata</taxon>
        <taxon>Zeiogadaria</taxon>
        <taxon>Gadariae</taxon>
        <taxon>Gadiformes</taxon>
        <taxon>Muraenolepidoidei</taxon>
        <taxon>Muraenolepididae</taxon>
        <taxon>Muraenolepis</taxon>
    </lineage>
</organism>
<proteinExistence type="predicted"/>